<proteinExistence type="predicted"/>
<keyword evidence="1" id="KW-0436">Ligase</keyword>
<evidence type="ECO:0000313" key="6">
    <source>
        <dbReference type="Proteomes" id="UP000092445"/>
    </source>
</evidence>
<feature type="domain" description="Aminoacyl-transfer RNA synthetases class-II family profile" evidence="4">
    <location>
        <begin position="1"/>
        <end position="224"/>
    </location>
</feature>
<dbReference type="PANTHER" id="PTHR42918:SF15">
    <property type="entry name" value="LYSINE--TRNA LIGASE, CHLOROPLASTIC_MITOCHONDRIAL"/>
    <property type="match status" value="1"/>
</dbReference>
<reference evidence="6" key="1">
    <citation type="submission" date="2014-03" db="EMBL/GenBank/DDBJ databases">
        <authorList>
            <person name="Aksoy S."/>
            <person name="Warren W."/>
            <person name="Wilson R.K."/>
        </authorList>
    </citation>
    <scope>NUCLEOTIDE SEQUENCE [LARGE SCALE GENOMIC DNA]</scope>
    <source>
        <strain evidence="6">IAEA</strain>
    </source>
</reference>
<dbReference type="GO" id="GO:0005829">
    <property type="term" value="C:cytosol"/>
    <property type="evidence" value="ECO:0007669"/>
    <property type="project" value="TreeGrafter"/>
</dbReference>
<keyword evidence="3" id="KW-0067">ATP-binding</keyword>
<dbReference type="InterPro" id="IPR004364">
    <property type="entry name" value="Aa-tRNA-synt_II"/>
</dbReference>
<dbReference type="PANTHER" id="PTHR42918">
    <property type="entry name" value="LYSYL-TRNA SYNTHETASE"/>
    <property type="match status" value="1"/>
</dbReference>
<accession>A0A1A9Z1G7</accession>
<evidence type="ECO:0000256" key="1">
    <source>
        <dbReference type="ARBA" id="ARBA00022598"/>
    </source>
</evidence>
<evidence type="ECO:0000256" key="3">
    <source>
        <dbReference type="ARBA" id="ARBA00022840"/>
    </source>
</evidence>
<evidence type="ECO:0000256" key="2">
    <source>
        <dbReference type="ARBA" id="ARBA00022741"/>
    </source>
</evidence>
<dbReference type="EnsemblMetazoa" id="GPAI000844-RA">
    <property type="protein sequence ID" value="GPAI000844-PA"/>
    <property type="gene ID" value="GPAI000844"/>
</dbReference>
<sequence length="224" mass="25918">MQYNRTFNLNFIEVETPMMHKISGGGLAKPFITHHNTLNMNLYLRIAPELYLKQLIIGGFEKIFEINRNFRNEDLHDLKKITNIANKCNIHISNTWGVGKVQETIFSEIVQNHLIQPTFIFDYPTEVSPLAKCKNDNNFLTERFELFINGNEIGNGFSELNDPKEQKKRFIQQEKNKKLGEKLFMQYDADYLLALDYGLPPTSGCGIGIDRLVMLLTNNTNIRD</sequence>
<dbReference type="InterPro" id="IPR006195">
    <property type="entry name" value="aa-tRNA-synth_II"/>
</dbReference>
<dbReference type="AlphaFoldDB" id="A0A1A9Z1G7"/>
<dbReference type="InterPro" id="IPR018149">
    <property type="entry name" value="Lys-tRNA-synth_II_C"/>
</dbReference>
<evidence type="ECO:0000313" key="5">
    <source>
        <dbReference type="EnsemblMetazoa" id="GPAI000844-PA"/>
    </source>
</evidence>
<dbReference type="VEuPathDB" id="VectorBase:GPAI000844"/>
<dbReference type="Proteomes" id="UP000092445">
    <property type="component" value="Unassembled WGS sequence"/>
</dbReference>
<dbReference type="PROSITE" id="PS50862">
    <property type="entry name" value="AA_TRNA_LIGASE_II"/>
    <property type="match status" value="1"/>
</dbReference>
<evidence type="ECO:0000259" key="4">
    <source>
        <dbReference type="PROSITE" id="PS50862"/>
    </source>
</evidence>
<dbReference type="GO" id="GO:0000049">
    <property type="term" value="F:tRNA binding"/>
    <property type="evidence" value="ECO:0007669"/>
    <property type="project" value="TreeGrafter"/>
</dbReference>
<dbReference type="GO" id="GO:0006430">
    <property type="term" value="P:lysyl-tRNA aminoacylation"/>
    <property type="evidence" value="ECO:0007669"/>
    <property type="project" value="InterPro"/>
</dbReference>
<dbReference type="GO" id="GO:0004824">
    <property type="term" value="F:lysine-tRNA ligase activity"/>
    <property type="evidence" value="ECO:0007669"/>
    <property type="project" value="InterPro"/>
</dbReference>
<dbReference type="GO" id="GO:0005524">
    <property type="term" value="F:ATP binding"/>
    <property type="evidence" value="ECO:0007669"/>
    <property type="project" value="UniProtKB-KW"/>
</dbReference>
<reference evidence="5" key="2">
    <citation type="submission" date="2020-05" db="UniProtKB">
        <authorList>
            <consortium name="EnsemblMetazoa"/>
        </authorList>
    </citation>
    <scope>IDENTIFICATION</scope>
    <source>
        <strain evidence="5">IAEA</strain>
    </source>
</reference>
<name>A0A1A9Z1G7_GLOPL</name>
<dbReference type="SUPFAM" id="SSF55681">
    <property type="entry name" value="Class II aaRS and biotin synthetases"/>
    <property type="match status" value="1"/>
</dbReference>
<dbReference type="PRINTS" id="PR00982">
    <property type="entry name" value="TRNASYNTHLYS"/>
</dbReference>
<keyword evidence="6" id="KW-1185">Reference proteome</keyword>
<keyword evidence="2" id="KW-0547">Nucleotide-binding</keyword>
<dbReference type="InterPro" id="IPR045864">
    <property type="entry name" value="aa-tRNA-synth_II/BPL/LPL"/>
</dbReference>
<protein>
    <recommendedName>
        <fullName evidence="4">Aminoacyl-transfer RNA synthetases class-II family profile domain-containing protein</fullName>
    </recommendedName>
</protein>
<dbReference type="Pfam" id="PF00152">
    <property type="entry name" value="tRNA-synt_2"/>
    <property type="match status" value="1"/>
</dbReference>
<dbReference type="STRING" id="7398.A0A1A9Z1G7"/>
<dbReference type="Gene3D" id="3.30.930.10">
    <property type="entry name" value="Bira Bifunctional Protein, Domain 2"/>
    <property type="match status" value="2"/>
</dbReference>
<organism evidence="5 6">
    <name type="scientific">Glossina pallidipes</name>
    <name type="common">Tsetse fly</name>
    <dbReference type="NCBI Taxonomy" id="7398"/>
    <lineage>
        <taxon>Eukaryota</taxon>
        <taxon>Metazoa</taxon>
        <taxon>Ecdysozoa</taxon>
        <taxon>Arthropoda</taxon>
        <taxon>Hexapoda</taxon>
        <taxon>Insecta</taxon>
        <taxon>Pterygota</taxon>
        <taxon>Neoptera</taxon>
        <taxon>Endopterygota</taxon>
        <taxon>Diptera</taxon>
        <taxon>Brachycera</taxon>
        <taxon>Muscomorpha</taxon>
        <taxon>Hippoboscoidea</taxon>
        <taxon>Glossinidae</taxon>
        <taxon>Glossina</taxon>
    </lineage>
</organism>